<dbReference type="InterPro" id="IPR000477">
    <property type="entry name" value="RT_dom"/>
</dbReference>
<dbReference type="PANTHER" id="PTHR10642">
    <property type="entry name" value="RIBONUCLEASE H1"/>
    <property type="match status" value="1"/>
</dbReference>
<evidence type="ECO:0000259" key="9">
    <source>
        <dbReference type="PROSITE" id="PS50878"/>
    </source>
</evidence>
<name>A0A8H5GYB5_9AGAR</name>
<dbReference type="AlphaFoldDB" id="A0A8H5GYB5"/>
<feature type="domain" description="Reverse transcriptase" evidence="9">
    <location>
        <begin position="1"/>
        <end position="169"/>
    </location>
</feature>
<reference evidence="11 12" key="1">
    <citation type="journal article" date="2020" name="ISME J.">
        <title>Uncovering the hidden diversity of litter-decomposition mechanisms in mushroom-forming fungi.</title>
        <authorList>
            <person name="Floudas D."/>
            <person name="Bentzer J."/>
            <person name="Ahren D."/>
            <person name="Johansson T."/>
            <person name="Persson P."/>
            <person name="Tunlid A."/>
        </authorList>
    </citation>
    <scope>NUCLEOTIDE SEQUENCE [LARGE SCALE GENOMIC DNA]</scope>
    <source>
        <strain evidence="11 12">CBS 661.87</strain>
    </source>
</reference>
<dbReference type="Gene3D" id="3.30.420.10">
    <property type="entry name" value="Ribonuclease H-like superfamily/Ribonuclease H"/>
    <property type="match status" value="1"/>
</dbReference>
<dbReference type="InterPro" id="IPR050092">
    <property type="entry name" value="RNase_H"/>
</dbReference>
<evidence type="ECO:0000256" key="2">
    <source>
        <dbReference type="ARBA" id="ARBA00005300"/>
    </source>
</evidence>
<evidence type="ECO:0000256" key="7">
    <source>
        <dbReference type="ARBA" id="ARBA00022801"/>
    </source>
</evidence>
<evidence type="ECO:0000256" key="6">
    <source>
        <dbReference type="ARBA" id="ARBA00022759"/>
    </source>
</evidence>
<dbReference type="CDD" id="cd09280">
    <property type="entry name" value="RNase_HI_eukaryote_like"/>
    <property type="match status" value="1"/>
</dbReference>
<keyword evidence="5" id="KW-0479">Metal-binding</keyword>
<keyword evidence="12" id="KW-1185">Reference proteome</keyword>
<protein>
    <recommendedName>
        <fullName evidence="3">ribonuclease H</fullName>
        <ecNumber evidence="3">3.1.26.4</ecNumber>
    </recommendedName>
</protein>
<comment type="catalytic activity">
    <reaction evidence="1">
        <text>Endonucleolytic cleavage to 5'-phosphomonoester.</text>
        <dbReference type="EC" id="3.1.26.4"/>
    </reaction>
</comment>
<dbReference type="PROSITE" id="PS50878">
    <property type="entry name" value="RT_POL"/>
    <property type="match status" value="1"/>
</dbReference>
<proteinExistence type="inferred from homology"/>
<accession>A0A8H5GYB5</accession>
<evidence type="ECO:0000256" key="1">
    <source>
        <dbReference type="ARBA" id="ARBA00000077"/>
    </source>
</evidence>
<dbReference type="GO" id="GO:0003676">
    <property type="term" value="F:nucleic acid binding"/>
    <property type="evidence" value="ECO:0007669"/>
    <property type="project" value="InterPro"/>
</dbReference>
<organism evidence="11 12">
    <name type="scientific">Tricholomella constricta</name>
    <dbReference type="NCBI Taxonomy" id="117010"/>
    <lineage>
        <taxon>Eukaryota</taxon>
        <taxon>Fungi</taxon>
        <taxon>Dikarya</taxon>
        <taxon>Basidiomycota</taxon>
        <taxon>Agaricomycotina</taxon>
        <taxon>Agaricomycetes</taxon>
        <taxon>Agaricomycetidae</taxon>
        <taxon>Agaricales</taxon>
        <taxon>Tricholomatineae</taxon>
        <taxon>Lyophyllaceae</taxon>
        <taxon>Tricholomella</taxon>
    </lineage>
</organism>
<dbReference type="EMBL" id="JAACJP010000040">
    <property type="protein sequence ID" value="KAF5373348.1"/>
    <property type="molecule type" value="Genomic_DNA"/>
</dbReference>
<dbReference type="InterPro" id="IPR002156">
    <property type="entry name" value="RNaseH_domain"/>
</dbReference>
<comment type="caution">
    <text evidence="11">The sequence shown here is derived from an EMBL/GenBank/DDBJ whole genome shotgun (WGS) entry which is preliminary data.</text>
</comment>
<feature type="region of interest" description="Disordered" evidence="8">
    <location>
        <begin position="459"/>
        <end position="486"/>
    </location>
</feature>
<dbReference type="InterPro" id="IPR026960">
    <property type="entry name" value="RVT-Znf"/>
</dbReference>
<dbReference type="Pfam" id="PF13966">
    <property type="entry name" value="zf-RVT"/>
    <property type="match status" value="1"/>
</dbReference>
<dbReference type="PROSITE" id="PS50879">
    <property type="entry name" value="RNASE_H_1"/>
    <property type="match status" value="1"/>
</dbReference>
<dbReference type="GO" id="GO:0004523">
    <property type="term" value="F:RNA-DNA hybrid ribonuclease activity"/>
    <property type="evidence" value="ECO:0007669"/>
    <property type="project" value="UniProtKB-EC"/>
</dbReference>
<dbReference type="Proteomes" id="UP000565441">
    <property type="component" value="Unassembled WGS sequence"/>
</dbReference>
<dbReference type="Pfam" id="PF00075">
    <property type="entry name" value="RNase_H"/>
    <property type="match status" value="1"/>
</dbReference>
<dbReference type="GO" id="GO:0043137">
    <property type="term" value="P:DNA replication, removal of RNA primer"/>
    <property type="evidence" value="ECO:0007669"/>
    <property type="project" value="TreeGrafter"/>
</dbReference>
<evidence type="ECO:0000313" key="12">
    <source>
        <dbReference type="Proteomes" id="UP000565441"/>
    </source>
</evidence>
<dbReference type="SUPFAM" id="SSF53098">
    <property type="entry name" value="Ribonuclease H-like"/>
    <property type="match status" value="1"/>
</dbReference>
<dbReference type="EC" id="3.1.26.4" evidence="3"/>
<evidence type="ECO:0000256" key="8">
    <source>
        <dbReference type="SAM" id="MobiDB-lite"/>
    </source>
</evidence>
<evidence type="ECO:0000313" key="11">
    <source>
        <dbReference type="EMBL" id="KAF5373348.1"/>
    </source>
</evidence>
<dbReference type="PANTHER" id="PTHR10642:SF26">
    <property type="entry name" value="RIBONUCLEASE H1"/>
    <property type="match status" value="1"/>
</dbReference>
<keyword evidence="4" id="KW-0540">Nuclease</keyword>
<gene>
    <name evidence="11" type="ORF">D9615_007464</name>
</gene>
<keyword evidence="6" id="KW-0255">Endonuclease</keyword>
<dbReference type="Pfam" id="PF00078">
    <property type="entry name" value="RVT_1"/>
    <property type="match status" value="1"/>
</dbReference>
<keyword evidence="7" id="KW-0378">Hydrolase</keyword>
<evidence type="ECO:0000256" key="3">
    <source>
        <dbReference type="ARBA" id="ARBA00012180"/>
    </source>
</evidence>
<evidence type="ECO:0000256" key="4">
    <source>
        <dbReference type="ARBA" id="ARBA00022722"/>
    </source>
</evidence>
<evidence type="ECO:0000259" key="10">
    <source>
        <dbReference type="PROSITE" id="PS50879"/>
    </source>
</evidence>
<feature type="domain" description="RNase H type-1" evidence="10">
    <location>
        <begin position="526"/>
        <end position="669"/>
    </location>
</feature>
<dbReference type="OrthoDB" id="2752996at2759"/>
<dbReference type="InterPro" id="IPR012337">
    <property type="entry name" value="RNaseH-like_sf"/>
</dbReference>
<comment type="similarity">
    <text evidence="2">Belongs to the RNase H family.</text>
</comment>
<dbReference type="GO" id="GO:0046872">
    <property type="term" value="F:metal ion binding"/>
    <property type="evidence" value="ECO:0007669"/>
    <property type="project" value="UniProtKB-KW"/>
</dbReference>
<dbReference type="InterPro" id="IPR036397">
    <property type="entry name" value="RNaseH_sf"/>
</dbReference>
<evidence type="ECO:0000256" key="5">
    <source>
        <dbReference type="ARBA" id="ARBA00022723"/>
    </source>
</evidence>
<sequence>MEKFNLPDEFVSTVKHLYHNAETVVILNGEISNPYKVMRGVRQGDPLSCLLFNLAIESLAQMLRNSNLEGFQIKDERERLIATLFTDDTTVFLSQNDNFCSLQTILNKWCYVSGAKFNIPKTTIILVGKEEYRKSVHDNRKLKPTAVEIPQGIHIASDGEPTKVLGAFVGNKVDQLDVWTPTMEKITIDLGMWNKGHPTLKGRSLISKVVIGGYTQYLARVQGMPKEIEHRLDKMSRDFMWNGAKIPPVKQTTLNQALAKGGRKCMNIIARNEAIELTKLKSYLKLDGERPRWAKVADELMGRNISTRRCVRDETSIVNHYLQDYTIKTRASNTTLPESLRRMQRTADKYNVTFAPIALSTNLKENMPMWYHIGVSNGKSLINNDEWARCQRHTHCITTVGEMIRYVDEKPAHGERTHKERINCACSCCRRSRSLGCQNPDKCRKRGRKALDTLSEKWNPRIDHTPHNMLVGEPEAERPGDDDTAVPKTFDQNYITDMSFAEGIRVFVRKDTQTNEPATQNGDDTDNQEIRVWTDGSCIANGDSNAKAGCGLWYGADDDRNQAIKLPPDIEQSNNSGEAAAILVAAQNAPLSATLHIFSDSKFVIDGLTKNLTSWEDRGWIGVSNAKILKAIVARLRKRKGKTLLTKVKGHSGDEGNDGADALANMGALKDAADENVIDLQPPENFNVSGAKLATMTQALLYEGIMEQTEVAIRRNTLIHLDMVRHTIQDNIGNLPSDSRIWKSISDKNISKNISTFLWRTMHNSYPVGDFWSRITNLEQRSRCQTCDAEESMEHILTQCPDSCQAVIWYLAEELWSRKGLQWFEPTIGMQLGCALAKFTTDEGKPRMGANRLYKILMTESSHLIWKLRCEWRIGREADPERKHTVAEAENRWYEAINRRLKFDCLMTDNMRYGRKAIRSSLVKQTWEGTLQDEDNLPDNWYTKTGVLVGRGAEYPRGRPR</sequence>